<sequence length="75" mass="8503">MLAIIGLGGQEMLWVLLFALIPVSWFACSMIALINALRSDFRGSSDKLIWVLVILFVPYFGPILYFTIGRQQRVI</sequence>
<feature type="transmembrane region" description="Helical" evidence="6">
    <location>
        <begin position="48"/>
        <end position="68"/>
    </location>
</feature>
<evidence type="ECO:0000259" key="7">
    <source>
        <dbReference type="Pfam" id="PF13396"/>
    </source>
</evidence>
<keyword evidence="2" id="KW-1003">Cell membrane</keyword>
<comment type="caution">
    <text evidence="8">The sequence shown here is derived from an EMBL/GenBank/DDBJ whole genome shotgun (WGS) entry which is preliminary data.</text>
</comment>
<evidence type="ECO:0000256" key="3">
    <source>
        <dbReference type="ARBA" id="ARBA00022692"/>
    </source>
</evidence>
<evidence type="ECO:0000256" key="1">
    <source>
        <dbReference type="ARBA" id="ARBA00004651"/>
    </source>
</evidence>
<evidence type="ECO:0000256" key="6">
    <source>
        <dbReference type="SAM" id="Phobius"/>
    </source>
</evidence>
<keyword evidence="5 6" id="KW-0472">Membrane</keyword>
<accession>A0A939G624</accession>
<dbReference type="Proteomes" id="UP000664795">
    <property type="component" value="Unassembled WGS sequence"/>
</dbReference>
<organism evidence="8 9">
    <name type="scientific">Fibrella aquatilis</name>
    <dbReference type="NCBI Taxonomy" id="2817059"/>
    <lineage>
        <taxon>Bacteria</taxon>
        <taxon>Pseudomonadati</taxon>
        <taxon>Bacteroidota</taxon>
        <taxon>Cytophagia</taxon>
        <taxon>Cytophagales</taxon>
        <taxon>Spirosomataceae</taxon>
        <taxon>Fibrella</taxon>
    </lineage>
</organism>
<name>A0A939G624_9BACT</name>
<proteinExistence type="predicted"/>
<keyword evidence="9" id="KW-1185">Reference proteome</keyword>
<keyword evidence="3 6" id="KW-0812">Transmembrane</keyword>
<dbReference type="EMBL" id="JAFMYU010000005">
    <property type="protein sequence ID" value="MBO0930872.1"/>
    <property type="molecule type" value="Genomic_DNA"/>
</dbReference>
<evidence type="ECO:0000313" key="9">
    <source>
        <dbReference type="Proteomes" id="UP000664795"/>
    </source>
</evidence>
<dbReference type="InterPro" id="IPR027379">
    <property type="entry name" value="CLS_N"/>
</dbReference>
<gene>
    <name evidence="8" type="ORF">J2I48_07715</name>
</gene>
<evidence type="ECO:0000313" key="8">
    <source>
        <dbReference type="EMBL" id="MBO0930872.1"/>
    </source>
</evidence>
<dbReference type="GO" id="GO:0005886">
    <property type="term" value="C:plasma membrane"/>
    <property type="evidence" value="ECO:0007669"/>
    <property type="project" value="UniProtKB-SubCell"/>
</dbReference>
<feature type="transmembrane region" description="Helical" evidence="6">
    <location>
        <begin position="12"/>
        <end position="36"/>
    </location>
</feature>
<reference evidence="8 9" key="1">
    <citation type="submission" date="2021-03" db="EMBL/GenBank/DDBJ databases">
        <title>Fibrella sp. HMF5036 genome sequencing and assembly.</title>
        <authorList>
            <person name="Kang H."/>
            <person name="Kim H."/>
            <person name="Bae S."/>
            <person name="Joh K."/>
        </authorList>
    </citation>
    <scope>NUCLEOTIDE SEQUENCE [LARGE SCALE GENOMIC DNA]</scope>
    <source>
        <strain evidence="8 9">HMF5036</strain>
    </source>
</reference>
<evidence type="ECO:0000256" key="5">
    <source>
        <dbReference type="ARBA" id="ARBA00023136"/>
    </source>
</evidence>
<keyword evidence="4 6" id="KW-1133">Transmembrane helix</keyword>
<protein>
    <submittedName>
        <fullName evidence="8">PLDc_N domain-containing protein</fullName>
    </submittedName>
</protein>
<dbReference type="Pfam" id="PF13396">
    <property type="entry name" value="PLDc_N"/>
    <property type="match status" value="1"/>
</dbReference>
<comment type="subcellular location">
    <subcellularLocation>
        <location evidence="1">Cell membrane</location>
        <topology evidence="1">Multi-pass membrane protein</topology>
    </subcellularLocation>
</comment>
<evidence type="ECO:0000256" key="4">
    <source>
        <dbReference type="ARBA" id="ARBA00022989"/>
    </source>
</evidence>
<feature type="domain" description="Cardiolipin synthase N-terminal" evidence="7">
    <location>
        <begin position="30"/>
        <end position="70"/>
    </location>
</feature>
<dbReference type="AlphaFoldDB" id="A0A939G624"/>
<evidence type="ECO:0000256" key="2">
    <source>
        <dbReference type="ARBA" id="ARBA00022475"/>
    </source>
</evidence>